<dbReference type="STRING" id="283786.SAMN04487990_10350"/>
<evidence type="ECO:0000313" key="2">
    <source>
        <dbReference type="Proteomes" id="UP000198846"/>
    </source>
</evidence>
<name>A0A1H3WEF6_BIZPA</name>
<evidence type="ECO:0000313" key="1">
    <source>
        <dbReference type="EMBL" id="SDZ85483.1"/>
    </source>
</evidence>
<keyword evidence="2" id="KW-1185">Reference proteome</keyword>
<dbReference type="AlphaFoldDB" id="A0A1H3WEF6"/>
<sequence length="350" mass="41646">MANKKKQHYVPKFYLRYFSLNDSTKIIKLCLKDTGRIIHKANLEGQAQEDYFYGKDLEREEWFGTIENQSSLILNRVVQTKELPKDKSDNYYLIWLFILLQAYRTKSNVEDFNHMIDTIMKTAMKLEPQFKNFDYDTHFFAYEDAIEKKLDLLLNSLPMMMDMQIKLIRNTTSNELITSDNPISKYNQFLESRKFPFGHNGMASKGLQIFYPLAPDLLLIMYDPKVYKIGNKKQFSNIPMNEKDIEYLNILTCLYANKSIYSTDNVTDFQLEQWVKESNIYKEQKKLEVKHFDPIQSEDDAESVIVQHHQTPYMIKLTLSFVKQTQHAKSYKMSGYYAEFRDERIRNREQ</sequence>
<dbReference type="InterPro" id="IPR025332">
    <property type="entry name" value="DUF4238"/>
</dbReference>
<dbReference type="OrthoDB" id="669645at2"/>
<organism evidence="1 2">
    <name type="scientific">Bizionia paragorgiae</name>
    <dbReference type="NCBI Taxonomy" id="283786"/>
    <lineage>
        <taxon>Bacteria</taxon>
        <taxon>Pseudomonadati</taxon>
        <taxon>Bacteroidota</taxon>
        <taxon>Flavobacteriia</taxon>
        <taxon>Flavobacteriales</taxon>
        <taxon>Flavobacteriaceae</taxon>
        <taxon>Bizionia</taxon>
    </lineage>
</organism>
<reference evidence="1 2" key="1">
    <citation type="submission" date="2016-10" db="EMBL/GenBank/DDBJ databases">
        <authorList>
            <person name="de Groot N.N."/>
        </authorList>
    </citation>
    <scope>NUCLEOTIDE SEQUENCE [LARGE SCALE GENOMIC DNA]</scope>
    <source>
        <strain evidence="1 2">DSM 23842</strain>
    </source>
</reference>
<dbReference type="EMBL" id="FNQK01000003">
    <property type="protein sequence ID" value="SDZ85483.1"/>
    <property type="molecule type" value="Genomic_DNA"/>
</dbReference>
<dbReference type="Pfam" id="PF14022">
    <property type="entry name" value="DUF4238"/>
    <property type="match status" value="1"/>
</dbReference>
<protein>
    <recommendedName>
        <fullName evidence="3">DUF4238 domain-containing protein</fullName>
    </recommendedName>
</protein>
<gene>
    <name evidence="1" type="ORF">SAMN04487990_10350</name>
</gene>
<accession>A0A1H3WEF6</accession>
<dbReference type="RefSeq" id="WP_026451358.1">
    <property type="nucleotide sequence ID" value="NZ_FNQK01000003.1"/>
</dbReference>
<proteinExistence type="predicted"/>
<dbReference type="Proteomes" id="UP000198846">
    <property type="component" value="Unassembled WGS sequence"/>
</dbReference>
<evidence type="ECO:0008006" key="3">
    <source>
        <dbReference type="Google" id="ProtNLM"/>
    </source>
</evidence>